<dbReference type="InterPro" id="IPR029063">
    <property type="entry name" value="SAM-dependent_MTases_sf"/>
</dbReference>
<dbReference type="SUPFAM" id="SSF53335">
    <property type="entry name" value="S-adenosyl-L-methionine-dependent methyltransferases"/>
    <property type="match status" value="1"/>
</dbReference>
<dbReference type="KEGG" id="xfs:D934_11850"/>
<name>A0A060HCF3_XYLFS</name>
<dbReference type="RefSeq" id="WP_020852784.1">
    <property type="nucleotide sequence ID" value="NZ_CP006696.1"/>
</dbReference>
<dbReference type="Pfam" id="PF05050">
    <property type="entry name" value="Methyltransf_21"/>
    <property type="match status" value="1"/>
</dbReference>
<evidence type="ECO:0000259" key="1">
    <source>
        <dbReference type="Pfam" id="PF05050"/>
    </source>
</evidence>
<dbReference type="GO" id="GO:0008168">
    <property type="term" value="F:methyltransferase activity"/>
    <property type="evidence" value="ECO:0007669"/>
    <property type="project" value="UniProtKB-KW"/>
</dbReference>
<sequence length="462" mass="51916">MSELISYAQNFEDIMLWRALKHVDRGCYIDIGAYSPDIDSVSKLFYERGWRGIHIEPNQECADALRMRRPDELVLQVAVSDLAGVLPFFDIADTGLSTTEPDIADTHQANGFVVRDVSVAAITLDAVLENVCGREVHWLKIDVEGSEARVLRSWVASPVRPWVVVVEATRPMTFESTYTQWEAAVLGKGYVFAYFDGLNRFYVSERHPELLAGFACPPNVFDGFRLENGWCAVGVRQLDECQKSLIKSQSDALAAHAEVEALKVSEVVLRQAIEAYRADAIAAYVEVKTLKASKAYLQQAIDVHRVQSEHLIREVDSLRAMLDDIRRSHSWRMTRPLRAFSRIVRFLGRWPKRAIRECLILTMRPLLHRPGISALLNGVVQRVPVLHRCLRSLAEQEGLVAPPLITAVTADVPVSVSPASVLYVQGQVTCFLECDQDQGMRLLSSRGREIYARMIGQINKGE</sequence>
<accession>A0A060HCF3</accession>
<dbReference type="AlphaFoldDB" id="A0A060HCF3"/>
<dbReference type="HOGENOM" id="CLU_049570_3_0_6"/>
<dbReference type="PATRIC" id="fig|155920.8.peg.2784"/>
<evidence type="ECO:0000313" key="3">
    <source>
        <dbReference type="Proteomes" id="UP000027215"/>
    </source>
</evidence>
<keyword evidence="2" id="KW-0808">Transferase</keyword>
<reference evidence="2 3" key="1">
    <citation type="submission" date="2013-08" db="EMBL/GenBank/DDBJ databases">
        <authorList>
            <person name="Stouthamer R."/>
            <person name="Nunney L."/>
        </authorList>
    </citation>
    <scope>NUCLEOTIDE SEQUENCE [LARGE SCALE GENOMIC DNA]</scope>
    <source>
        <strain evidence="3">ann-1</strain>
    </source>
</reference>
<dbReference type="Gene3D" id="3.40.50.150">
    <property type="entry name" value="Vaccinia Virus protein VP39"/>
    <property type="match status" value="1"/>
</dbReference>
<proteinExistence type="predicted"/>
<dbReference type="EMBL" id="CP006696">
    <property type="protein sequence ID" value="AIC10627.1"/>
    <property type="molecule type" value="Genomic_DNA"/>
</dbReference>
<gene>
    <name evidence="2" type="ORF">D934_11850</name>
</gene>
<protein>
    <submittedName>
        <fullName evidence="2">Methyltransferase</fullName>
    </submittedName>
</protein>
<dbReference type="Proteomes" id="UP000027215">
    <property type="component" value="Chromosome"/>
</dbReference>
<dbReference type="NCBIfam" id="TIGR01444">
    <property type="entry name" value="fkbM_fam"/>
    <property type="match status" value="1"/>
</dbReference>
<dbReference type="InterPro" id="IPR006342">
    <property type="entry name" value="FkbM_mtfrase"/>
</dbReference>
<feature type="domain" description="Methyltransferase FkbM" evidence="1">
    <location>
        <begin position="30"/>
        <end position="191"/>
    </location>
</feature>
<evidence type="ECO:0000313" key="2">
    <source>
        <dbReference type="EMBL" id="AIC10627.1"/>
    </source>
</evidence>
<organism evidence="2 3">
    <name type="scientific">Xylella fastidiosa subsp. sandyi Ann-1</name>
    <dbReference type="NCBI Taxonomy" id="155920"/>
    <lineage>
        <taxon>Bacteria</taxon>
        <taxon>Pseudomonadati</taxon>
        <taxon>Pseudomonadota</taxon>
        <taxon>Gammaproteobacteria</taxon>
        <taxon>Lysobacterales</taxon>
        <taxon>Lysobacteraceae</taxon>
        <taxon>Xylella</taxon>
    </lineage>
</organism>
<keyword evidence="2" id="KW-0489">Methyltransferase</keyword>
<dbReference type="GO" id="GO:0032259">
    <property type="term" value="P:methylation"/>
    <property type="evidence" value="ECO:0007669"/>
    <property type="project" value="UniProtKB-KW"/>
</dbReference>